<protein>
    <submittedName>
        <fullName evidence="2">Uncharacterized protein</fullName>
    </submittedName>
</protein>
<keyword evidence="1" id="KW-1133">Transmembrane helix</keyword>
<dbReference type="AlphaFoldDB" id="A0A6H5FWQ8"/>
<organism evidence="2 3">
    <name type="scientific">Nesidiocoris tenuis</name>
    <dbReference type="NCBI Taxonomy" id="355587"/>
    <lineage>
        <taxon>Eukaryota</taxon>
        <taxon>Metazoa</taxon>
        <taxon>Ecdysozoa</taxon>
        <taxon>Arthropoda</taxon>
        <taxon>Hexapoda</taxon>
        <taxon>Insecta</taxon>
        <taxon>Pterygota</taxon>
        <taxon>Neoptera</taxon>
        <taxon>Paraneoptera</taxon>
        <taxon>Hemiptera</taxon>
        <taxon>Heteroptera</taxon>
        <taxon>Panheteroptera</taxon>
        <taxon>Cimicomorpha</taxon>
        <taxon>Miridae</taxon>
        <taxon>Dicyphina</taxon>
        <taxon>Nesidiocoris</taxon>
    </lineage>
</organism>
<reference evidence="2 3" key="1">
    <citation type="submission" date="2020-02" db="EMBL/GenBank/DDBJ databases">
        <authorList>
            <person name="Ferguson B K."/>
        </authorList>
    </citation>
    <scope>NUCLEOTIDE SEQUENCE [LARGE SCALE GENOMIC DNA]</scope>
</reference>
<gene>
    <name evidence="2" type="ORF">NTEN_LOCUS802</name>
</gene>
<keyword evidence="3" id="KW-1185">Reference proteome</keyword>
<feature type="non-terminal residue" evidence="2">
    <location>
        <position position="1"/>
    </location>
</feature>
<name>A0A6H5FWQ8_9HEMI</name>
<dbReference type="Proteomes" id="UP000479000">
    <property type="component" value="Unassembled WGS sequence"/>
</dbReference>
<accession>A0A6H5FWQ8</accession>
<sequence length="66" mass="7780">ITQMLSVYIHSPVDPTTVQIIGISVVTIKRSRVFFYILIMAYFFPIIHMIADKGMRRKPNLELWNR</sequence>
<evidence type="ECO:0000313" key="2">
    <source>
        <dbReference type="EMBL" id="CAA9993968.1"/>
    </source>
</evidence>
<feature type="transmembrane region" description="Helical" evidence="1">
    <location>
        <begin position="33"/>
        <end position="51"/>
    </location>
</feature>
<evidence type="ECO:0000256" key="1">
    <source>
        <dbReference type="SAM" id="Phobius"/>
    </source>
</evidence>
<evidence type="ECO:0000313" key="3">
    <source>
        <dbReference type="Proteomes" id="UP000479000"/>
    </source>
</evidence>
<proteinExistence type="predicted"/>
<keyword evidence="1" id="KW-0812">Transmembrane</keyword>
<dbReference type="EMBL" id="CADCXU010001481">
    <property type="protein sequence ID" value="CAA9993968.1"/>
    <property type="molecule type" value="Genomic_DNA"/>
</dbReference>
<keyword evidence="1" id="KW-0472">Membrane</keyword>